<evidence type="ECO:0000313" key="2">
    <source>
        <dbReference type="EMBL" id="CAG7814986.1"/>
    </source>
</evidence>
<keyword evidence="1" id="KW-0732">Signal</keyword>
<organism evidence="2 3">
    <name type="scientific">Allacma fusca</name>
    <dbReference type="NCBI Taxonomy" id="39272"/>
    <lineage>
        <taxon>Eukaryota</taxon>
        <taxon>Metazoa</taxon>
        <taxon>Ecdysozoa</taxon>
        <taxon>Arthropoda</taxon>
        <taxon>Hexapoda</taxon>
        <taxon>Collembola</taxon>
        <taxon>Symphypleona</taxon>
        <taxon>Sminthuridae</taxon>
        <taxon>Allacma</taxon>
    </lineage>
</organism>
<evidence type="ECO:0000313" key="3">
    <source>
        <dbReference type="Proteomes" id="UP000708208"/>
    </source>
</evidence>
<name>A0A8J2KJU8_9HEXA</name>
<dbReference type="Proteomes" id="UP000708208">
    <property type="component" value="Unassembled WGS sequence"/>
</dbReference>
<feature type="non-terminal residue" evidence="2">
    <location>
        <position position="1"/>
    </location>
</feature>
<feature type="signal peptide" evidence="1">
    <location>
        <begin position="1"/>
        <end position="19"/>
    </location>
</feature>
<reference evidence="2" key="1">
    <citation type="submission" date="2021-06" db="EMBL/GenBank/DDBJ databases">
        <authorList>
            <person name="Hodson N. C."/>
            <person name="Mongue J. A."/>
            <person name="Jaron S. K."/>
        </authorList>
    </citation>
    <scope>NUCLEOTIDE SEQUENCE</scope>
</reference>
<dbReference type="EMBL" id="CAJVCH010332856">
    <property type="protein sequence ID" value="CAG7814986.1"/>
    <property type="molecule type" value="Genomic_DNA"/>
</dbReference>
<dbReference type="OrthoDB" id="9973045at2759"/>
<feature type="chain" id="PRO_5035225769" evidence="1">
    <location>
        <begin position="20"/>
        <end position="275"/>
    </location>
</feature>
<gene>
    <name evidence="2" type="ORF">AFUS01_LOCUS25692</name>
</gene>
<accession>A0A8J2KJU8</accession>
<dbReference type="AlphaFoldDB" id="A0A8J2KJU8"/>
<proteinExistence type="predicted"/>
<keyword evidence="3" id="KW-1185">Reference proteome</keyword>
<evidence type="ECO:0000256" key="1">
    <source>
        <dbReference type="SAM" id="SignalP"/>
    </source>
</evidence>
<sequence length="275" mass="30482">MALNFLLVFLDAIIRNPEAKLFKGENFTGEIEVYDIDSTGWGTGCQNLGNLNNSVASASTFGKCVRLFQEPYCDGVSLAVYPGSEKSRKVLSPELTSVSSVGPCLTEEFDHANFGDLARKTIVKNVENLRENIPDLLTFPGIGLRTSVIEVSNEFSVRRYVLGPNKRPEYLVSVIKSKHLGITTELNAKMEDSVYFRSLKPVSGDVVGYGVPVELGGPANSTYNIFPQTSAGAEQWRLLTSEVPDFLMQQDTNYVILGVQFYYADDWETRPYAFT</sequence>
<protein>
    <submittedName>
        <fullName evidence="2">Uncharacterized protein</fullName>
    </submittedName>
</protein>
<comment type="caution">
    <text evidence="2">The sequence shown here is derived from an EMBL/GenBank/DDBJ whole genome shotgun (WGS) entry which is preliminary data.</text>
</comment>